<organism evidence="1 2">
    <name type="scientific">Roridomyces roridus</name>
    <dbReference type="NCBI Taxonomy" id="1738132"/>
    <lineage>
        <taxon>Eukaryota</taxon>
        <taxon>Fungi</taxon>
        <taxon>Dikarya</taxon>
        <taxon>Basidiomycota</taxon>
        <taxon>Agaricomycotina</taxon>
        <taxon>Agaricomycetes</taxon>
        <taxon>Agaricomycetidae</taxon>
        <taxon>Agaricales</taxon>
        <taxon>Marasmiineae</taxon>
        <taxon>Mycenaceae</taxon>
        <taxon>Roridomyces</taxon>
    </lineage>
</organism>
<dbReference type="Proteomes" id="UP001221142">
    <property type="component" value="Unassembled WGS sequence"/>
</dbReference>
<name>A0AAD7B7D0_9AGAR</name>
<comment type="caution">
    <text evidence="1">The sequence shown here is derived from an EMBL/GenBank/DDBJ whole genome shotgun (WGS) entry which is preliminary data.</text>
</comment>
<dbReference type="EMBL" id="JARKIF010000030">
    <property type="protein sequence ID" value="KAJ7612756.1"/>
    <property type="molecule type" value="Genomic_DNA"/>
</dbReference>
<gene>
    <name evidence="1" type="ORF">FB45DRAFT_1065447</name>
</gene>
<dbReference type="AlphaFoldDB" id="A0AAD7B7D0"/>
<accession>A0AAD7B7D0</accession>
<evidence type="ECO:0000313" key="1">
    <source>
        <dbReference type="EMBL" id="KAJ7612756.1"/>
    </source>
</evidence>
<protein>
    <submittedName>
        <fullName evidence="1">Uncharacterized protein</fullName>
    </submittedName>
</protein>
<reference evidence="1" key="1">
    <citation type="submission" date="2023-03" db="EMBL/GenBank/DDBJ databases">
        <title>Massive genome expansion in bonnet fungi (Mycena s.s.) driven by repeated elements and novel gene families across ecological guilds.</title>
        <authorList>
            <consortium name="Lawrence Berkeley National Laboratory"/>
            <person name="Harder C.B."/>
            <person name="Miyauchi S."/>
            <person name="Viragh M."/>
            <person name="Kuo A."/>
            <person name="Thoen E."/>
            <person name="Andreopoulos B."/>
            <person name="Lu D."/>
            <person name="Skrede I."/>
            <person name="Drula E."/>
            <person name="Henrissat B."/>
            <person name="Morin E."/>
            <person name="Kohler A."/>
            <person name="Barry K."/>
            <person name="LaButti K."/>
            <person name="Morin E."/>
            <person name="Salamov A."/>
            <person name="Lipzen A."/>
            <person name="Mereny Z."/>
            <person name="Hegedus B."/>
            <person name="Baldrian P."/>
            <person name="Stursova M."/>
            <person name="Weitz H."/>
            <person name="Taylor A."/>
            <person name="Grigoriev I.V."/>
            <person name="Nagy L.G."/>
            <person name="Martin F."/>
            <person name="Kauserud H."/>
        </authorList>
    </citation>
    <scope>NUCLEOTIDE SEQUENCE</scope>
    <source>
        <strain evidence="1">9284</strain>
    </source>
</reference>
<proteinExistence type="predicted"/>
<sequence>MHPKAPRHGIHGPRWHSTLRRNKPISTLKPELLLPSDYLDIAHVYNLILAEDTRAVDTGFYKLPSVDKLLKLRAIGLVRKLAIQPTSPPGSFCRHSTSDPGDDVPTPDLCGGIWRGGAHRRHFDHEDEEIAAARGILERFDFHEDDGNSGIDVYCRVFLVFASNIGLQN</sequence>
<keyword evidence="2" id="KW-1185">Reference proteome</keyword>
<evidence type="ECO:0000313" key="2">
    <source>
        <dbReference type="Proteomes" id="UP001221142"/>
    </source>
</evidence>